<dbReference type="OrthoDB" id="7062915at2"/>
<accession>A0A0W0SK53</accession>
<dbReference type="EMBL" id="LNXV01000015">
    <property type="protein sequence ID" value="KTC83710.1"/>
    <property type="molecule type" value="Genomic_DNA"/>
</dbReference>
<proteinExistence type="predicted"/>
<dbReference type="STRING" id="29422.Lbru_1679"/>
<gene>
    <name evidence="1" type="ORF">Lbru_1679</name>
</gene>
<sequence>MTDSRLFSLHYSADTTKYEDKKKFRNRMIKYLHDVINEVDPQNTQKLCRQQMGITIPAYRSSINILNFIYDVENEFCKEEIEIHNILDLITVVYDSWDQINSHSLKSIREKYVININKIFSEESMCYVLHDDGKVRYYPDEEFQLLVKSTLSELNNKSYAAYLKQFNNVLDEFYKKRSEESPIQSFFALIESFVLAITKKGYKQLNAQSVEELHKIISSKVNNYTPNDLNALEGFKEGLMSWIKMCHKYRHGKGTHAHAIVPIEIFDYIFSAGISIYRSLLQLNEKFQLGI</sequence>
<evidence type="ECO:0000313" key="2">
    <source>
        <dbReference type="Proteomes" id="UP000054742"/>
    </source>
</evidence>
<dbReference type="PATRIC" id="fig|29422.6.peg.1784"/>
<name>A0A0W0SK53_9GAMM</name>
<organism evidence="1 2">
    <name type="scientific">Legionella brunensis</name>
    <dbReference type="NCBI Taxonomy" id="29422"/>
    <lineage>
        <taxon>Bacteria</taxon>
        <taxon>Pseudomonadati</taxon>
        <taxon>Pseudomonadota</taxon>
        <taxon>Gammaproteobacteria</taxon>
        <taxon>Legionellales</taxon>
        <taxon>Legionellaceae</taxon>
        <taxon>Legionella</taxon>
    </lineage>
</organism>
<dbReference type="Proteomes" id="UP000054742">
    <property type="component" value="Unassembled WGS sequence"/>
</dbReference>
<keyword evidence="2" id="KW-1185">Reference proteome</keyword>
<comment type="caution">
    <text evidence="1">The sequence shown here is derived from an EMBL/GenBank/DDBJ whole genome shotgun (WGS) entry which is preliminary data.</text>
</comment>
<protein>
    <submittedName>
        <fullName evidence="1">Uncharacterized protein</fullName>
    </submittedName>
</protein>
<evidence type="ECO:0000313" key="1">
    <source>
        <dbReference type="EMBL" id="KTC83710.1"/>
    </source>
</evidence>
<reference evidence="1 2" key="1">
    <citation type="submission" date="2015-11" db="EMBL/GenBank/DDBJ databases">
        <title>Genomic analysis of 38 Legionella species identifies large and diverse effector repertoires.</title>
        <authorList>
            <person name="Burstein D."/>
            <person name="Amaro F."/>
            <person name="Zusman T."/>
            <person name="Lifshitz Z."/>
            <person name="Cohen O."/>
            <person name="Gilbert J.A."/>
            <person name="Pupko T."/>
            <person name="Shuman H.A."/>
            <person name="Segal G."/>
        </authorList>
    </citation>
    <scope>NUCLEOTIDE SEQUENCE [LARGE SCALE GENOMIC DNA]</scope>
    <source>
        <strain evidence="1 2">ATCC 43878</strain>
    </source>
</reference>
<dbReference type="RefSeq" id="WP_058441754.1">
    <property type="nucleotide sequence ID" value="NZ_CAAAHU010000027.1"/>
</dbReference>
<dbReference type="AlphaFoldDB" id="A0A0W0SK53"/>